<feature type="transmembrane region" description="Helical" evidence="4">
    <location>
        <begin position="298"/>
        <end position="319"/>
    </location>
</feature>
<evidence type="ECO:0000256" key="3">
    <source>
        <dbReference type="ARBA" id="ARBA00023163"/>
    </source>
</evidence>
<feature type="transmembrane region" description="Helical" evidence="4">
    <location>
        <begin position="21"/>
        <end position="38"/>
    </location>
</feature>
<keyword evidence="3" id="KW-0804">Transcription</keyword>
<evidence type="ECO:0000259" key="5">
    <source>
        <dbReference type="PROSITE" id="PS01124"/>
    </source>
</evidence>
<dbReference type="Pfam" id="PF12833">
    <property type="entry name" value="HTH_18"/>
    <property type="match status" value="1"/>
</dbReference>
<dbReference type="AlphaFoldDB" id="A0A1I2GC03"/>
<protein>
    <submittedName>
        <fullName evidence="6">Helix-turn-helix domain-containing protein</fullName>
    </submittedName>
</protein>
<dbReference type="SUPFAM" id="SSF46689">
    <property type="entry name" value="Homeodomain-like"/>
    <property type="match status" value="2"/>
</dbReference>
<dbReference type="Pfam" id="PF17853">
    <property type="entry name" value="GGDEF_2"/>
    <property type="match status" value="1"/>
</dbReference>
<dbReference type="GO" id="GO:0043565">
    <property type="term" value="F:sequence-specific DNA binding"/>
    <property type="evidence" value="ECO:0007669"/>
    <property type="project" value="InterPro"/>
</dbReference>
<keyword evidence="1" id="KW-0805">Transcription regulation</keyword>
<keyword evidence="4" id="KW-0812">Transmembrane</keyword>
<organism evidence="6 7">
    <name type="scientific">Paenibacillus algorifonticola</name>
    <dbReference type="NCBI Taxonomy" id="684063"/>
    <lineage>
        <taxon>Bacteria</taxon>
        <taxon>Bacillati</taxon>
        <taxon>Bacillota</taxon>
        <taxon>Bacilli</taxon>
        <taxon>Bacillales</taxon>
        <taxon>Paenibacillaceae</taxon>
        <taxon>Paenibacillus</taxon>
    </lineage>
</organism>
<dbReference type="InterPro" id="IPR018060">
    <property type="entry name" value="HTH_AraC"/>
</dbReference>
<reference evidence="7" key="1">
    <citation type="submission" date="2016-10" db="EMBL/GenBank/DDBJ databases">
        <authorList>
            <person name="Varghese N."/>
            <person name="Submissions S."/>
        </authorList>
    </citation>
    <scope>NUCLEOTIDE SEQUENCE [LARGE SCALE GENOMIC DNA]</scope>
    <source>
        <strain evidence="7">CGMCC 1.10223</strain>
    </source>
</reference>
<feature type="domain" description="HTH araC/xylS-type" evidence="5">
    <location>
        <begin position="675"/>
        <end position="773"/>
    </location>
</feature>
<dbReference type="Proteomes" id="UP000183410">
    <property type="component" value="Unassembled WGS sequence"/>
</dbReference>
<dbReference type="RefSeq" id="WP_177218037.1">
    <property type="nucleotide sequence ID" value="NZ_FONN01000015.1"/>
</dbReference>
<dbReference type="InterPro" id="IPR009057">
    <property type="entry name" value="Homeodomain-like_sf"/>
</dbReference>
<dbReference type="SMART" id="SM00342">
    <property type="entry name" value="HTH_ARAC"/>
    <property type="match status" value="1"/>
</dbReference>
<gene>
    <name evidence="6" type="ORF">SAMN04487969_11555</name>
</gene>
<proteinExistence type="predicted"/>
<evidence type="ECO:0000313" key="6">
    <source>
        <dbReference type="EMBL" id="SFF14201.1"/>
    </source>
</evidence>
<dbReference type="EMBL" id="FONN01000015">
    <property type="protein sequence ID" value="SFF14201.1"/>
    <property type="molecule type" value="Genomic_DNA"/>
</dbReference>
<keyword evidence="7" id="KW-1185">Reference proteome</keyword>
<evidence type="ECO:0000256" key="4">
    <source>
        <dbReference type="SAM" id="Phobius"/>
    </source>
</evidence>
<evidence type="ECO:0000256" key="2">
    <source>
        <dbReference type="ARBA" id="ARBA00023125"/>
    </source>
</evidence>
<dbReference type="PANTHER" id="PTHR43280">
    <property type="entry name" value="ARAC-FAMILY TRANSCRIPTIONAL REGULATOR"/>
    <property type="match status" value="1"/>
</dbReference>
<dbReference type="GO" id="GO:0003700">
    <property type="term" value="F:DNA-binding transcription factor activity"/>
    <property type="evidence" value="ECO:0007669"/>
    <property type="project" value="InterPro"/>
</dbReference>
<keyword evidence="4" id="KW-0472">Membrane</keyword>
<dbReference type="PROSITE" id="PS01124">
    <property type="entry name" value="HTH_ARAC_FAMILY_2"/>
    <property type="match status" value="1"/>
</dbReference>
<dbReference type="Gene3D" id="1.10.10.60">
    <property type="entry name" value="Homeodomain-like"/>
    <property type="match status" value="2"/>
</dbReference>
<keyword evidence="2" id="KW-0238">DNA-binding</keyword>
<dbReference type="InterPro" id="IPR041522">
    <property type="entry name" value="CdaR_GGDEF"/>
</dbReference>
<evidence type="ECO:0000256" key="1">
    <source>
        <dbReference type="ARBA" id="ARBA00023015"/>
    </source>
</evidence>
<name>A0A1I2GC03_9BACL</name>
<dbReference type="PANTHER" id="PTHR43280:SF28">
    <property type="entry name" value="HTH-TYPE TRANSCRIPTIONAL ACTIVATOR RHAS"/>
    <property type="match status" value="1"/>
</dbReference>
<sequence>MIKLLLRVLMSSRFKDISVRLFLALSVAILLPLLYIFLQDRFYTEKVKKKNFDLHVTQNMDIGKNMIDNLIADFETKTIAFTNSRAVLNTLNKPGLTEDLSDFLNLKNELNFYSDSLCCLDSVNLIFHEKGLTKTIKDGTIRLNKISLEQWNELADAMRSNGNWQLYEDSWFTEQESKGEQLISLIRPVPALGKELQGLIIINLDPKALFSKPNLSKSGDLLWVLSPDESQAFETAQGSDVNGEPFKMIYSDLRNSPEFIEVSYQNKDYFVQMKKSERTGWKYIYLVPASEIEANDTLQALLIIFIIIIVLLSAVYMVMELRRVYRPVQKLLGLFHTNKAASLPPGRGDDEFAFLLSAVTSLMDKGVALEGQMKASLSHTRQSIMKEMLTQPMGNHQKRLEILEKNGIIVFPHGFIVSVIRITDLIDFKMKYSSFDQALLRFFITKMAEEVSAKQFNIITVDTDERDVILIFNLSESVELEYGRQRAFDTMDEIYGHLKTYLPLQISIGLGDLEWDLSTLSRSYEQAKRALATYVIKDKEHIKPAWLIQDDTDIHIYMNDLREKAQRNINQAFFAGDLSQVSAALHRLRKSFMEMKEYPVVLVRHTYLEIIMTVLGKINDINRKPSAAFDITIICDRINHIVTIDRIVQYTETLLRDWMVIPDILQKTEEPTIVQKMLEYINLNFNKEISLNGIAAQLELDPSYVSRLFKQEVGTNFIDYLITLRINQAKYLLVNSKLTVNEISENVGYNNVHSFIRAFKKYELLTPGNYRDSINQRALDNQKVY</sequence>
<evidence type="ECO:0000313" key="7">
    <source>
        <dbReference type="Proteomes" id="UP000183410"/>
    </source>
</evidence>
<accession>A0A1I2GC03</accession>
<keyword evidence="4" id="KW-1133">Transmembrane helix</keyword>